<name>A0A1R1PXL4_ZANCU</name>
<sequence length="397" mass="43420">MVVSTRSRGIRDISSGRLTLFLFNILSSMFVVFHMLLKMTNFIIIVENDKPNKNPKPTKVIKRQNATVDKTKKEKNTDNTARAAQKRSPGRKRKESSQHSSEVGSFEVESPRKELVVKRNRTSDFFMAIDDSKFSKLLSEKAVDDDTLNLAEFDTFGSDLNFSGEEGSGTSILEKGSENSLFVGELSEERLARFEQGLEDHISSSLSQSFTDDKRAGRGRKAKSSPPKEANAITETELAFSEAEFPTAASPVSINIKPTAISTPVSNQSSDLSSDFDLDMFLGPKTKSTSSPLGQIKWLLDPGVGNALPFSLKGKKPQKVYSAKKAARTTKPAIVIDSTPENKLRGTNKGKNTRSTSANTSALGNKSRKVATSKKTATKAIPKTTKRATSKRARASK</sequence>
<comment type="caution">
    <text evidence="3">The sequence shown here is derived from an EMBL/GenBank/DDBJ whole genome shotgun (WGS) entry which is preliminary data.</text>
</comment>
<feature type="transmembrane region" description="Helical" evidence="2">
    <location>
        <begin position="21"/>
        <end position="46"/>
    </location>
</feature>
<reference evidence="4" key="1">
    <citation type="submission" date="2017-01" db="EMBL/GenBank/DDBJ databases">
        <authorList>
            <person name="Wang Y."/>
            <person name="White M."/>
            <person name="Kvist S."/>
            <person name="Moncalvo J.-M."/>
        </authorList>
    </citation>
    <scope>NUCLEOTIDE SEQUENCE [LARGE SCALE GENOMIC DNA]</scope>
    <source>
        <strain evidence="4">COL-18-3</strain>
    </source>
</reference>
<feature type="compositionally biased region" description="Basic residues" evidence="1">
    <location>
        <begin position="84"/>
        <end position="94"/>
    </location>
</feature>
<evidence type="ECO:0000256" key="1">
    <source>
        <dbReference type="SAM" id="MobiDB-lite"/>
    </source>
</evidence>
<protein>
    <submittedName>
        <fullName evidence="3">Uncharacterized protein</fullName>
    </submittedName>
</protein>
<feature type="region of interest" description="Disordered" evidence="1">
    <location>
        <begin position="323"/>
        <end position="397"/>
    </location>
</feature>
<dbReference type="AlphaFoldDB" id="A0A1R1PXL4"/>
<dbReference type="EMBL" id="LSSK01000059">
    <property type="protein sequence ID" value="OMH85682.1"/>
    <property type="molecule type" value="Genomic_DNA"/>
</dbReference>
<organism evidence="3 4">
    <name type="scientific">Zancudomyces culisetae</name>
    <name type="common">Gut fungus</name>
    <name type="synonym">Smittium culisetae</name>
    <dbReference type="NCBI Taxonomy" id="1213189"/>
    <lineage>
        <taxon>Eukaryota</taxon>
        <taxon>Fungi</taxon>
        <taxon>Fungi incertae sedis</taxon>
        <taxon>Zoopagomycota</taxon>
        <taxon>Kickxellomycotina</taxon>
        <taxon>Harpellomycetes</taxon>
        <taxon>Harpellales</taxon>
        <taxon>Legeriomycetaceae</taxon>
        <taxon>Zancudomyces</taxon>
    </lineage>
</organism>
<keyword evidence="4" id="KW-1185">Reference proteome</keyword>
<keyword evidence="2" id="KW-0812">Transmembrane</keyword>
<evidence type="ECO:0000256" key="2">
    <source>
        <dbReference type="SAM" id="Phobius"/>
    </source>
</evidence>
<evidence type="ECO:0000313" key="3">
    <source>
        <dbReference type="EMBL" id="OMH85682.1"/>
    </source>
</evidence>
<evidence type="ECO:0000313" key="4">
    <source>
        <dbReference type="Proteomes" id="UP000188320"/>
    </source>
</evidence>
<feature type="region of interest" description="Disordered" evidence="1">
    <location>
        <begin position="205"/>
        <end position="233"/>
    </location>
</feature>
<accession>A0A1R1PXL4</accession>
<keyword evidence="2" id="KW-1133">Transmembrane helix</keyword>
<proteinExistence type="predicted"/>
<feature type="region of interest" description="Disordered" evidence="1">
    <location>
        <begin position="53"/>
        <end position="107"/>
    </location>
</feature>
<gene>
    <name evidence="3" type="ORF">AX774_g761</name>
</gene>
<keyword evidence="2" id="KW-0472">Membrane</keyword>
<feature type="compositionally biased region" description="Low complexity" evidence="1">
    <location>
        <begin position="373"/>
        <end position="383"/>
    </location>
</feature>
<feature type="compositionally biased region" description="Basic residues" evidence="1">
    <location>
        <begin position="384"/>
        <end position="397"/>
    </location>
</feature>
<dbReference type="Proteomes" id="UP000188320">
    <property type="component" value="Unassembled WGS sequence"/>
</dbReference>
<feature type="compositionally biased region" description="Polar residues" evidence="1">
    <location>
        <begin position="353"/>
        <end position="364"/>
    </location>
</feature>